<dbReference type="InterPro" id="IPR050600">
    <property type="entry name" value="SETD3_SETD6_MTase"/>
</dbReference>
<dbReference type="Proteomes" id="UP000005408">
    <property type="component" value="Unassembled WGS sequence"/>
</dbReference>
<evidence type="ECO:0000313" key="1">
    <source>
        <dbReference type="EnsemblMetazoa" id="G16689.2:cds"/>
    </source>
</evidence>
<protein>
    <recommendedName>
        <fullName evidence="3">SET domain-containing protein 4</fullName>
    </recommendedName>
</protein>
<keyword evidence="2" id="KW-1185">Reference proteome</keyword>
<proteinExistence type="predicted"/>
<dbReference type="Gene3D" id="3.90.1410.10">
    <property type="entry name" value="set domain protein methyltransferase, domain 1"/>
    <property type="match status" value="1"/>
</dbReference>
<accession>A0A8W8J4A1</accession>
<name>A0A8W8J4A1_MAGGI</name>
<evidence type="ECO:0008006" key="3">
    <source>
        <dbReference type="Google" id="ProtNLM"/>
    </source>
</evidence>
<dbReference type="AlphaFoldDB" id="A0A8W8J4A1"/>
<sequence length="209" mass="24168">MESNKLGFRWKCHLCPAHFSGSEFVREDGNHLALAPYLDLLNHSVGAQVEAGYNQESGCYEIHTGDTYRKHSQVFISYGNHDNYHLLVEYGFTLPDNPNDVFQVEYSKNIMSVNSFEIYLRSNRSSVFDDMNIFREQWKLVLTGFAMSDRNNTLSRQIARAFLTKYIKQNQDLITKFDTPLSPNTVESMVFSIVQTERNILQLTWTSVT</sequence>
<dbReference type="EnsemblMetazoa" id="G16689.2">
    <property type="protein sequence ID" value="G16689.2:cds"/>
    <property type="gene ID" value="G16689"/>
</dbReference>
<organism evidence="1 2">
    <name type="scientific">Magallana gigas</name>
    <name type="common">Pacific oyster</name>
    <name type="synonym">Crassostrea gigas</name>
    <dbReference type="NCBI Taxonomy" id="29159"/>
    <lineage>
        <taxon>Eukaryota</taxon>
        <taxon>Metazoa</taxon>
        <taxon>Spiralia</taxon>
        <taxon>Lophotrochozoa</taxon>
        <taxon>Mollusca</taxon>
        <taxon>Bivalvia</taxon>
        <taxon>Autobranchia</taxon>
        <taxon>Pteriomorphia</taxon>
        <taxon>Ostreida</taxon>
        <taxon>Ostreoidea</taxon>
        <taxon>Ostreidae</taxon>
        <taxon>Magallana</taxon>
    </lineage>
</organism>
<dbReference type="PANTHER" id="PTHR13271">
    <property type="entry name" value="UNCHARACTERIZED PUTATIVE METHYLTRANSFERASE"/>
    <property type="match status" value="1"/>
</dbReference>
<evidence type="ECO:0000313" key="2">
    <source>
        <dbReference type="Proteomes" id="UP000005408"/>
    </source>
</evidence>
<dbReference type="GO" id="GO:0016279">
    <property type="term" value="F:protein-lysine N-methyltransferase activity"/>
    <property type="evidence" value="ECO:0007669"/>
    <property type="project" value="TreeGrafter"/>
</dbReference>
<dbReference type="InterPro" id="IPR046341">
    <property type="entry name" value="SET_dom_sf"/>
</dbReference>
<dbReference type="PANTHER" id="PTHR13271:SF151">
    <property type="entry name" value="SET DOMAIN-CONTAINING PROTEIN 4"/>
    <property type="match status" value="1"/>
</dbReference>
<reference evidence="1" key="1">
    <citation type="submission" date="2022-08" db="UniProtKB">
        <authorList>
            <consortium name="EnsemblMetazoa"/>
        </authorList>
    </citation>
    <scope>IDENTIFICATION</scope>
    <source>
        <strain evidence="1">05x7-T-G4-1.051#20</strain>
    </source>
</reference>
<dbReference type="SUPFAM" id="SSF82199">
    <property type="entry name" value="SET domain"/>
    <property type="match status" value="1"/>
</dbReference>